<dbReference type="SUPFAM" id="SSF47113">
    <property type="entry name" value="Histone-fold"/>
    <property type="match status" value="1"/>
</dbReference>
<dbReference type="GO" id="GO:0046982">
    <property type="term" value="F:protein heterodimerization activity"/>
    <property type="evidence" value="ECO:0007669"/>
    <property type="project" value="InterPro"/>
</dbReference>
<accession>A0A0R3UCC6</accession>
<dbReference type="EMBL" id="UXSR01001874">
    <property type="protein sequence ID" value="VDD78572.1"/>
    <property type="molecule type" value="Genomic_DNA"/>
</dbReference>
<dbReference type="GO" id="GO:0003677">
    <property type="term" value="F:DNA binding"/>
    <property type="evidence" value="ECO:0007669"/>
    <property type="project" value="InterPro"/>
</dbReference>
<dbReference type="AlphaFoldDB" id="A0A0R3UCC6"/>
<comment type="similarity">
    <text evidence="1">Belongs to the histone H3 family.</text>
</comment>
<dbReference type="InterPro" id="IPR000164">
    <property type="entry name" value="Histone_H3/CENP-A"/>
</dbReference>
<organism evidence="5">
    <name type="scientific">Mesocestoides corti</name>
    <name type="common">Flatworm</name>
    <dbReference type="NCBI Taxonomy" id="53468"/>
    <lineage>
        <taxon>Eukaryota</taxon>
        <taxon>Metazoa</taxon>
        <taxon>Spiralia</taxon>
        <taxon>Lophotrochozoa</taxon>
        <taxon>Platyhelminthes</taxon>
        <taxon>Cestoda</taxon>
        <taxon>Eucestoda</taxon>
        <taxon>Cyclophyllidea</taxon>
        <taxon>Mesocestoididae</taxon>
        <taxon>Mesocestoides</taxon>
    </lineage>
</organism>
<dbReference type="PANTHER" id="PTHR45810:SF1">
    <property type="entry name" value="HISTONE H3-LIKE CENTROMERIC PROTEIN A"/>
    <property type="match status" value="1"/>
</dbReference>
<dbReference type="GO" id="GO:0000786">
    <property type="term" value="C:nucleosome"/>
    <property type="evidence" value="ECO:0007669"/>
    <property type="project" value="InterPro"/>
</dbReference>
<sequence>MEGSVALRFQPKITSTPVSCRRASFARAVRSIAERTRIESALTLRWQASALDCLQEAVEGFLVDLFSNVAMAAAHANHVTVKLVDLHLFCRFTHFLQ</sequence>
<protein>
    <submittedName>
        <fullName evidence="5">Histone domain-containing protein</fullName>
    </submittedName>
</protein>
<dbReference type="Pfam" id="PF00125">
    <property type="entry name" value="Histone"/>
    <property type="match status" value="1"/>
</dbReference>
<reference evidence="5" key="2">
    <citation type="submission" date="2019-11" db="UniProtKB">
        <authorList>
            <consortium name="WormBaseParasite"/>
        </authorList>
    </citation>
    <scope>IDENTIFICATION</scope>
</reference>
<gene>
    <name evidence="3" type="ORF">MCOS_LOCUS4575</name>
</gene>
<proteinExistence type="inferred from homology"/>
<evidence type="ECO:0000256" key="1">
    <source>
        <dbReference type="ARBA" id="ARBA00010343"/>
    </source>
</evidence>
<dbReference type="Proteomes" id="UP000267029">
    <property type="component" value="Unassembled WGS sequence"/>
</dbReference>
<dbReference type="SMART" id="SM00428">
    <property type="entry name" value="H3"/>
    <property type="match status" value="1"/>
</dbReference>
<evidence type="ECO:0000259" key="2">
    <source>
        <dbReference type="Pfam" id="PF00125"/>
    </source>
</evidence>
<feature type="domain" description="Core Histone H2A/H2B/H3" evidence="2">
    <location>
        <begin position="13"/>
        <end position="91"/>
    </location>
</feature>
<name>A0A0R3UCC6_MESCO</name>
<dbReference type="InterPro" id="IPR009072">
    <property type="entry name" value="Histone-fold"/>
</dbReference>
<evidence type="ECO:0000313" key="5">
    <source>
        <dbReference type="WBParaSite" id="MCU_013391-RA"/>
    </source>
</evidence>
<dbReference type="OrthoDB" id="6267586at2759"/>
<evidence type="ECO:0000313" key="3">
    <source>
        <dbReference type="EMBL" id="VDD78572.1"/>
    </source>
</evidence>
<dbReference type="STRING" id="53468.A0A0R3UCC6"/>
<dbReference type="Gene3D" id="1.10.20.10">
    <property type="entry name" value="Histone, subunit A"/>
    <property type="match status" value="1"/>
</dbReference>
<evidence type="ECO:0000313" key="4">
    <source>
        <dbReference type="Proteomes" id="UP000267029"/>
    </source>
</evidence>
<dbReference type="GO" id="GO:0030527">
    <property type="term" value="F:structural constituent of chromatin"/>
    <property type="evidence" value="ECO:0007669"/>
    <property type="project" value="InterPro"/>
</dbReference>
<reference evidence="3 4" key="1">
    <citation type="submission" date="2018-10" db="EMBL/GenBank/DDBJ databases">
        <authorList>
            <consortium name="Pathogen Informatics"/>
        </authorList>
    </citation>
    <scope>NUCLEOTIDE SEQUENCE [LARGE SCALE GENOMIC DNA]</scope>
</reference>
<dbReference type="InterPro" id="IPR007125">
    <property type="entry name" value="H2A/H2B/H3"/>
</dbReference>
<dbReference type="PANTHER" id="PTHR45810">
    <property type="entry name" value="HISTONE H3.2"/>
    <property type="match status" value="1"/>
</dbReference>
<keyword evidence="4" id="KW-1185">Reference proteome</keyword>
<dbReference type="WBParaSite" id="MCU_013391-RA">
    <property type="protein sequence ID" value="MCU_013391-RA"/>
    <property type="gene ID" value="MCU_013391"/>
</dbReference>